<proteinExistence type="predicted"/>
<comment type="caution">
    <text evidence="3">The sequence shown here is derived from an EMBL/GenBank/DDBJ whole genome shotgun (WGS) entry which is preliminary data.</text>
</comment>
<evidence type="ECO:0000313" key="4">
    <source>
        <dbReference type="Proteomes" id="UP000540412"/>
    </source>
</evidence>
<dbReference type="EMBL" id="JACHIT010000002">
    <property type="protein sequence ID" value="MBB5918231.1"/>
    <property type="molecule type" value="Genomic_DNA"/>
</dbReference>
<evidence type="ECO:0008006" key="5">
    <source>
        <dbReference type="Google" id="ProtNLM"/>
    </source>
</evidence>
<reference evidence="3 4" key="1">
    <citation type="submission" date="2020-08" db="EMBL/GenBank/DDBJ databases">
        <title>Sequencing the genomes of 1000 actinobacteria strains.</title>
        <authorList>
            <person name="Klenk H.-P."/>
        </authorList>
    </citation>
    <scope>NUCLEOTIDE SEQUENCE [LARGE SCALE GENOMIC DNA]</scope>
    <source>
        <strain evidence="3 4">DSM 43582</strain>
    </source>
</reference>
<evidence type="ECO:0000313" key="3">
    <source>
        <dbReference type="EMBL" id="MBB5918231.1"/>
    </source>
</evidence>
<dbReference type="InterPro" id="IPR049449">
    <property type="entry name" value="TesB_ACOT8-like_N"/>
</dbReference>
<evidence type="ECO:0000259" key="2">
    <source>
        <dbReference type="Pfam" id="PF20789"/>
    </source>
</evidence>
<gene>
    <name evidence="3" type="ORF">BJY24_007143</name>
</gene>
<keyword evidence="4" id="KW-1185">Reference proteome</keyword>
<dbReference type="SUPFAM" id="SSF54637">
    <property type="entry name" value="Thioesterase/thiol ester dehydrase-isomerase"/>
    <property type="match status" value="2"/>
</dbReference>
<dbReference type="InterPro" id="IPR029069">
    <property type="entry name" value="HotDog_dom_sf"/>
</dbReference>
<dbReference type="Pfam" id="PF20789">
    <property type="entry name" value="4HBT_3C"/>
    <property type="match status" value="1"/>
</dbReference>
<dbReference type="InterPro" id="IPR049450">
    <property type="entry name" value="ACOT8-like_C"/>
</dbReference>
<dbReference type="Pfam" id="PF13622">
    <property type="entry name" value="4HBT_3"/>
    <property type="match status" value="1"/>
</dbReference>
<dbReference type="InterPro" id="IPR042171">
    <property type="entry name" value="Acyl-CoA_hotdog"/>
</dbReference>
<dbReference type="Proteomes" id="UP000540412">
    <property type="component" value="Unassembled WGS sequence"/>
</dbReference>
<feature type="domain" description="Acyl-CoA thioesterase-like C-terminal" evidence="2">
    <location>
        <begin position="137"/>
        <end position="264"/>
    </location>
</feature>
<accession>A0A7W9PLE3</accession>
<sequence>MEAFFLPDGRDPGVFHPTELTRGPWAADAQHGGAPAALAGYVIGRCEPWGRVARVAVEYLGVVPIAPLRAEVRVVEAEARVGGRRVEMVEATLSSGQRVVVKATAWRLGTVAPDLEVPPEILPDGNPLGPDGIAMRPEHSFPSNQRVGFHTGVEYRFVSGAFRTPGPAVCWFRLRYPVVAGAEPAPLERVLAAADFGNGVSAVLPWGHCYFINTDLTVNMYREPVGEWVCLDAVTRAEPDGIGLAESRLFDERGPIGRGTQTLLLGTR</sequence>
<protein>
    <recommendedName>
        <fullName evidence="5">Thioesterase superfamily protein</fullName>
    </recommendedName>
</protein>
<dbReference type="RefSeq" id="WP_051161220.1">
    <property type="nucleotide sequence ID" value="NZ_JACHIT010000002.1"/>
</dbReference>
<organism evidence="3 4">
    <name type="scientific">Nocardia transvalensis</name>
    <dbReference type="NCBI Taxonomy" id="37333"/>
    <lineage>
        <taxon>Bacteria</taxon>
        <taxon>Bacillati</taxon>
        <taxon>Actinomycetota</taxon>
        <taxon>Actinomycetes</taxon>
        <taxon>Mycobacteriales</taxon>
        <taxon>Nocardiaceae</taxon>
        <taxon>Nocardia</taxon>
    </lineage>
</organism>
<dbReference type="AlphaFoldDB" id="A0A7W9PLE3"/>
<dbReference type="Gene3D" id="2.40.160.210">
    <property type="entry name" value="Acyl-CoA thioesterase, double hotdog domain"/>
    <property type="match status" value="1"/>
</dbReference>
<feature type="domain" description="Acyl-CoA thioesterase-like N-terminal HotDog" evidence="1">
    <location>
        <begin position="22"/>
        <end position="107"/>
    </location>
</feature>
<evidence type="ECO:0000259" key="1">
    <source>
        <dbReference type="Pfam" id="PF13622"/>
    </source>
</evidence>
<name>A0A7W9PLE3_9NOCA</name>